<evidence type="ECO:0000313" key="5">
    <source>
        <dbReference type="Proteomes" id="UP001604002"/>
    </source>
</evidence>
<dbReference type="Gene3D" id="3.30.1360.120">
    <property type="entry name" value="Probable tRNA modification gtpase trme, domain 1"/>
    <property type="match status" value="2"/>
</dbReference>
<sequence length="292" mass="31862">MPVVYLTDRVLIRATGPEASKFLHGVITCNVQAMAKGDSRYGALLTPQGKIISDFLFYSEGEDAFLFDVPAERAEDLLKRLTFHRLRAKVTFEKADDFAVAAVFGDAGEVPEGALYPDPRLAALGQRLVLPLVAAQALSSDPVPYEAHRIALGIPKGGPDFAYGDTFPHEADMDQLGGVDFKKGCYVGQEVVSRMEHRSTPRNRLVEVLFDTPLATGQEITAGDKSVGQVLSVTDGRGIATVRLDRANDAKTDGVPLLAGEVPVELRRPDWAVFSMEWEKKVSELDRKFKGS</sequence>
<dbReference type="PANTHER" id="PTHR22602">
    <property type="entry name" value="TRANSFERASE CAF17, MITOCHONDRIAL-RELATED"/>
    <property type="match status" value="1"/>
</dbReference>
<evidence type="ECO:0000259" key="2">
    <source>
        <dbReference type="Pfam" id="PF01571"/>
    </source>
</evidence>
<dbReference type="InterPro" id="IPR006222">
    <property type="entry name" value="GCVT_N"/>
</dbReference>
<dbReference type="Proteomes" id="UP001604002">
    <property type="component" value="Unassembled WGS sequence"/>
</dbReference>
<evidence type="ECO:0000256" key="1">
    <source>
        <dbReference type="ARBA" id="ARBA00022946"/>
    </source>
</evidence>
<dbReference type="RefSeq" id="WP_393992448.1">
    <property type="nucleotide sequence ID" value="NZ_JBAFVH010000005.1"/>
</dbReference>
<dbReference type="Pfam" id="PF01571">
    <property type="entry name" value="GCV_T"/>
    <property type="match status" value="1"/>
</dbReference>
<proteinExistence type="predicted"/>
<dbReference type="EMBL" id="JBAFVH010000005">
    <property type="protein sequence ID" value="MFG1372572.1"/>
    <property type="molecule type" value="Genomic_DNA"/>
</dbReference>
<comment type="caution">
    <text evidence="4">The sequence shown here is derived from an EMBL/GenBank/DDBJ whole genome shotgun (WGS) entry which is preliminary data.</text>
</comment>
<evidence type="ECO:0000313" key="4">
    <source>
        <dbReference type="EMBL" id="MFG1372572.1"/>
    </source>
</evidence>
<protein>
    <submittedName>
        <fullName evidence="4">Folate-binding protein</fullName>
    </submittedName>
</protein>
<feature type="domain" description="CAF17 C-terminal" evidence="3">
    <location>
        <begin position="202"/>
        <end position="272"/>
    </location>
</feature>
<dbReference type="InterPro" id="IPR027266">
    <property type="entry name" value="TrmE/GcvT-like"/>
</dbReference>
<organism evidence="4 5">
    <name type="scientific">Xanthobacter oligotrophicus</name>
    <dbReference type="NCBI Taxonomy" id="2607286"/>
    <lineage>
        <taxon>Bacteria</taxon>
        <taxon>Pseudomonadati</taxon>
        <taxon>Pseudomonadota</taxon>
        <taxon>Alphaproteobacteria</taxon>
        <taxon>Hyphomicrobiales</taxon>
        <taxon>Xanthobacteraceae</taxon>
        <taxon>Xanthobacter</taxon>
    </lineage>
</organism>
<dbReference type="PANTHER" id="PTHR22602:SF0">
    <property type="entry name" value="TRANSFERASE CAF17, MITOCHONDRIAL-RELATED"/>
    <property type="match status" value="1"/>
</dbReference>
<dbReference type="InterPro" id="IPR045179">
    <property type="entry name" value="YgfZ/GcvT"/>
</dbReference>
<gene>
    <name evidence="4" type="ORF">V5F32_10390</name>
</gene>
<dbReference type="InterPro" id="IPR017703">
    <property type="entry name" value="YgfZ/GCV_T_CS"/>
</dbReference>
<name>A0ABW6ZXR2_9HYPH</name>
<keyword evidence="5" id="KW-1185">Reference proteome</keyword>
<dbReference type="Pfam" id="PF25455">
    <property type="entry name" value="Beta-barrel_CAF17_C"/>
    <property type="match status" value="1"/>
</dbReference>
<dbReference type="SUPFAM" id="SSF103025">
    <property type="entry name" value="Folate-binding domain"/>
    <property type="match status" value="1"/>
</dbReference>
<accession>A0ABW6ZXR2</accession>
<dbReference type="NCBIfam" id="TIGR03317">
    <property type="entry name" value="ygfZ_signature"/>
    <property type="match status" value="1"/>
</dbReference>
<feature type="domain" description="GCVT N-terminal" evidence="2">
    <location>
        <begin position="12"/>
        <end position="105"/>
    </location>
</feature>
<keyword evidence="1" id="KW-0809">Transit peptide</keyword>
<reference evidence="4 5" key="1">
    <citation type="submission" date="2024-02" db="EMBL/GenBank/DDBJ databases">
        <title>Expansion and revision of Xanthobacter and proposal of Roseixanthobacter gen. nov.</title>
        <authorList>
            <person name="Soltysiak M.P.M."/>
            <person name="Jalihal A."/>
            <person name="Ory A."/>
            <person name="Chrisophersen C."/>
            <person name="Lee A.D."/>
            <person name="Boulton J."/>
            <person name="Springer M."/>
        </authorList>
    </citation>
    <scope>NUCLEOTIDE SEQUENCE [LARGE SCALE GENOMIC DNA]</scope>
    <source>
        <strain evidence="4 5">23A</strain>
    </source>
</reference>
<evidence type="ECO:0000259" key="3">
    <source>
        <dbReference type="Pfam" id="PF25455"/>
    </source>
</evidence>
<dbReference type="InterPro" id="IPR057460">
    <property type="entry name" value="CAF17_C"/>
</dbReference>